<dbReference type="Proteomes" id="UP000078599">
    <property type="component" value="Unassembled WGS sequence"/>
</dbReference>
<dbReference type="Proteomes" id="UP000002372">
    <property type="component" value="Chromosome"/>
</dbReference>
<accession>D6CQ47</accession>
<protein>
    <submittedName>
        <fullName evidence="1">Uncharacterized protein</fullName>
    </submittedName>
</protein>
<dbReference type="EMBL" id="CTRI01000023">
    <property type="protein sequence ID" value="CQR34223.1"/>
    <property type="molecule type" value="Genomic_DNA"/>
</dbReference>
<evidence type="ECO:0000313" key="4">
    <source>
        <dbReference type="Proteomes" id="UP000078599"/>
    </source>
</evidence>
<evidence type="ECO:0000313" key="1">
    <source>
        <dbReference type="EMBL" id="CAZ88127.1"/>
    </source>
</evidence>
<evidence type="ECO:0000313" key="3">
    <source>
        <dbReference type="Proteomes" id="UP000002372"/>
    </source>
</evidence>
<sequence length="179" mass="19716">MAADELAEHYLTSLANGTGFLINPLVFWIRPGSAFLQTMHAAARRLGFLSLYLSLGQDQTDDSERQLQKLIDKALGWRGAQPWNTTLAGKLDLLQQRKRKKIVLLMDCADRAWETEPGRNMMYGLKAAREQMNLGRDGIGLLLILAGPGEAGLRWLVRGNDAPFLGASLKELPQGVDAG</sequence>
<keyword evidence="4" id="KW-1185">Reference proteome</keyword>
<reference evidence="1" key="3">
    <citation type="submission" date="2010-07" db="EMBL/GenBank/DDBJ databases">
        <authorList>
            <person name="Genoscope - CEA"/>
        </authorList>
    </citation>
    <scope>NUCLEOTIDE SEQUENCE</scope>
    <source>
        <strain evidence="1">3As</strain>
    </source>
</reference>
<dbReference type="HOGENOM" id="CLU_1502814_0_0_4"/>
<organism evidence="1 3">
    <name type="scientific">Thiomonas arsenitoxydans (strain DSM 22701 / CIP 110005 / 3As)</name>
    <dbReference type="NCBI Taxonomy" id="426114"/>
    <lineage>
        <taxon>Bacteria</taxon>
        <taxon>Pseudomonadati</taxon>
        <taxon>Pseudomonadota</taxon>
        <taxon>Betaproteobacteria</taxon>
        <taxon>Burkholderiales</taxon>
        <taxon>Thiomonas</taxon>
    </lineage>
</organism>
<gene>
    <name evidence="1" type="ordered locus">THI_1443</name>
    <name evidence="2" type="ORF">THICB1_30362</name>
</gene>
<reference evidence="2 4" key="4">
    <citation type="submission" date="2015-03" db="EMBL/GenBank/DDBJ databases">
        <authorList>
            <person name="Regsiter A."/>
            <person name="william w."/>
        </authorList>
    </citation>
    <scope>NUCLEOTIDE SEQUENCE [LARGE SCALE GENOMIC DNA]</scope>
    <source>
        <strain evidence="2 4">CB1</strain>
    </source>
</reference>
<proteinExistence type="predicted"/>
<dbReference type="EMBL" id="FP475956">
    <property type="protein sequence ID" value="CAZ88127.1"/>
    <property type="molecule type" value="Genomic_DNA"/>
</dbReference>
<name>D6CQ47_THIA3</name>
<dbReference type="RefSeq" id="WP_013105461.1">
    <property type="nucleotide sequence ID" value="NC_014145.1"/>
</dbReference>
<reference key="1">
    <citation type="submission" date="2009-07" db="EMBL/GenBank/DDBJ databases">
        <authorList>
            <person name="Genoscope - CEA"/>
        </authorList>
    </citation>
    <scope>NUCLEOTIDE SEQUENCE</scope>
    <source>
        <strain>3As</strain>
    </source>
</reference>
<dbReference type="KEGG" id="thi:THI_1443"/>
<reference evidence="3" key="2">
    <citation type="journal article" date="2010" name="PLoS Genet.">
        <title>Structure, function, and evolution of the Thiomonas spp. genome.</title>
        <authorList>
            <person name="Arsene-Ploetze F."/>
            <person name="Koechler S."/>
            <person name="Marchal M."/>
            <person name="Coppee J.Y."/>
            <person name="Chandler M."/>
            <person name="Bonnefoy V."/>
            <person name="Brochier-Armanet C."/>
            <person name="Barakat M."/>
            <person name="Barbe V."/>
            <person name="Battaglia-Brunet F."/>
            <person name="Bruneel O."/>
            <person name="Bryan C.G."/>
            <person name="Cleiss-Arnold J."/>
            <person name="Cruveiller S."/>
            <person name="Erhardt M."/>
            <person name="Heinrich-Salmeron A."/>
            <person name="Hommais F."/>
            <person name="Joulian C."/>
            <person name="Krin E."/>
            <person name="Lieutaud A."/>
            <person name="Lievremont D."/>
            <person name="Michel C."/>
            <person name="Muller D."/>
            <person name="Ortet P."/>
            <person name="Proux C."/>
            <person name="Siguier P."/>
            <person name="Roche D."/>
            <person name="Rouy Z."/>
            <person name="Salvignol G."/>
            <person name="Slyemi D."/>
            <person name="Talla E."/>
            <person name="Weiss S."/>
            <person name="Weissenbach J."/>
            <person name="Medigue C."/>
            <person name="Bertin P.N."/>
        </authorList>
    </citation>
    <scope>NUCLEOTIDE SEQUENCE [LARGE SCALE GENOMIC DNA]</scope>
    <source>
        <strain evidence="3">DSM 22701 / CIP 110005 / 3As</strain>
    </source>
</reference>
<evidence type="ECO:0000313" key="2">
    <source>
        <dbReference type="EMBL" id="CQR34223.1"/>
    </source>
</evidence>
<dbReference type="AlphaFoldDB" id="D6CQ47"/>
<dbReference type="eggNOG" id="COG1672">
    <property type="taxonomic scope" value="Bacteria"/>
</dbReference>